<evidence type="ECO:0000313" key="2">
    <source>
        <dbReference type="Proteomes" id="UP000285038"/>
    </source>
</evidence>
<dbReference type="EMBL" id="RAHZ01000055">
    <property type="protein sequence ID" value="RJY07844.1"/>
    <property type="molecule type" value="Genomic_DNA"/>
</dbReference>
<gene>
    <name evidence="1" type="ORF">D6867_08815</name>
</gene>
<proteinExistence type="predicted"/>
<comment type="caution">
    <text evidence="1">The sequence shown here is derived from an EMBL/GenBank/DDBJ whole genome shotgun (WGS) entry which is preliminary data.</text>
</comment>
<accession>A0ABX9P9Y2</accession>
<sequence>MILFNSDLGYEGTIFIRRIKLEKGTLATDWSPALEDTNGLITQAKASFERTAQELRTDLSAVQAYVTQDGQRQ</sequence>
<feature type="non-terminal residue" evidence="1">
    <location>
        <position position="73"/>
    </location>
</feature>
<organism evidence="1 2">
    <name type="scientific">Streptococcus pseudopneumoniae</name>
    <dbReference type="NCBI Taxonomy" id="257758"/>
    <lineage>
        <taxon>Bacteria</taxon>
        <taxon>Bacillati</taxon>
        <taxon>Bacillota</taxon>
        <taxon>Bacilli</taxon>
        <taxon>Lactobacillales</taxon>
        <taxon>Streptococcaceae</taxon>
        <taxon>Streptococcus</taxon>
    </lineage>
</organism>
<protein>
    <submittedName>
        <fullName evidence="1">Uncharacterized protein</fullName>
    </submittedName>
</protein>
<evidence type="ECO:0000313" key="1">
    <source>
        <dbReference type="EMBL" id="RJY07844.1"/>
    </source>
</evidence>
<keyword evidence="2" id="KW-1185">Reference proteome</keyword>
<name>A0ABX9P9Y2_9STRE</name>
<reference evidence="1 2" key="1">
    <citation type="submission" date="2018-09" db="EMBL/GenBank/DDBJ databases">
        <authorList>
            <person name="Handem S."/>
        </authorList>
    </citation>
    <scope>NUCLEOTIDE SEQUENCE [LARGE SCALE GENOMIC DNA]</scope>
    <source>
        <strain evidence="1 2">Spain2270</strain>
    </source>
</reference>
<dbReference type="Proteomes" id="UP000285038">
    <property type="component" value="Unassembled WGS sequence"/>
</dbReference>